<evidence type="ECO:0000313" key="23">
    <source>
        <dbReference type="EnsemblMetazoa" id="AARA005691-PA"/>
    </source>
</evidence>
<evidence type="ECO:0000256" key="10">
    <source>
        <dbReference type="ARBA" id="ARBA00022833"/>
    </source>
</evidence>
<dbReference type="VEuPathDB" id="VectorBase:AARA21_006477"/>
<feature type="binding site" evidence="18">
    <location>
        <position position="575"/>
    </location>
    <ligand>
        <name>Zn(2+)</name>
        <dbReference type="ChEBI" id="CHEBI:29105"/>
        <note>catalytic</note>
    </ligand>
</feature>
<evidence type="ECO:0000256" key="3">
    <source>
        <dbReference type="ARBA" id="ARBA00010136"/>
    </source>
</evidence>
<dbReference type="PRINTS" id="PR00756">
    <property type="entry name" value="ALADIPTASE"/>
</dbReference>
<evidence type="ECO:0000256" key="4">
    <source>
        <dbReference type="ARBA" id="ARBA00022438"/>
    </source>
</evidence>
<proteinExistence type="inferred from homology"/>
<evidence type="ECO:0000256" key="8">
    <source>
        <dbReference type="ARBA" id="ARBA00022723"/>
    </source>
</evidence>
<dbReference type="InterPro" id="IPR034016">
    <property type="entry name" value="M1_APN-typ"/>
</dbReference>
<dbReference type="GO" id="GO:0005615">
    <property type="term" value="C:extracellular space"/>
    <property type="evidence" value="ECO:0007669"/>
    <property type="project" value="TreeGrafter"/>
</dbReference>
<evidence type="ECO:0000259" key="21">
    <source>
        <dbReference type="Pfam" id="PF11838"/>
    </source>
</evidence>
<evidence type="ECO:0000256" key="15">
    <source>
        <dbReference type="ARBA" id="ARBA00074113"/>
    </source>
</evidence>
<comment type="catalytic activity">
    <reaction evidence="13">
        <text>Release of an N-terminal amino acid, preferentially alanine, from a wide range of peptides, amides and arylamides.</text>
        <dbReference type="EC" id="3.4.11.14"/>
    </reaction>
</comment>
<keyword evidence="6" id="KW-0472">Membrane</keyword>
<dbReference type="FunFam" id="2.60.40.1910:FF:000002">
    <property type="entry name" value="Aminopeptidase"/>
    <property type="match status" value="1"/>
</dbReference>
<dbReference type="Gene3D" id="1.25.50.20">
    <property type="match status" value="1"/>
</dbReference>
<dbReference type="InterPro" id="IPR024571">
    <property type="entry name" value="ERAP1-like_C_dom"/>
</dbReference>
<comment type="cofactor">
    <cofactor evidence="18">
        <name>Zn(2+)</name>
        <dbReference type="ChEBI" id="CHEBI:29105"/>
    </cofactor>
    <text evidence="18">Binds 1 zinc ion per subunit.</text>
</comment>
<keyword evidence="9" id="KW-0378">Hydrolase</keyword>
<dbReference type="EMBL" id="APCN01001499">
    <property type="status" value="NOT_ANNOTATED_CDS"/>
    <property type="molecule type" value="Genomic_DNA"/>
</dbReference>
<dbReference type="GO" id="GO:0006508">
    <property type="term" value="P:proteolysis"/>
    <property type="evidence" value="ECO:0007669"/>
    <property type="project" value="UniProtKB-KW"/>
</dbReference>
<comment type="subcellular location">
    <subcellularLocation>
        <location evidence="2">Cell membrane</location>
        <topology evidence="2">Lipid-anchor</topology>
        <topology evidence="2">GPI-anchor</topology>
    </subcellularLocation>
    <subcellularLocation>
        <location evidence="1">Cytoplasm</location>
    </subcellularLocation>
</comment>
<keyword evidence="6" id="KW-0336">GPI-anchor</keyword>
<keyword evidence="12" id="KW-0449">Lipoprotein</keyword>
<dbReference type="SUPFAM" id="SSF63737">
    <property type="entry name" value="Leukotriene A4 hydrolase N-terminal domain"/>
    <property type="match status" value="1"/>
</dbReference>
<dbReference type="GO" id="GO:0042277">
    <property type="term" value="F:peptide binding"/>
    <property type="evidence" value="ECO:0007669"/>
    <property type="project" value="TreeGrafter"/>
</dbReference>
<organism evidence="23 24">
    <name type="scientific">Anopheles arabiensis</name>
    <name type="common">Mosquito</name>
    <dbReference type="NCBI Taxonomy" id="7173"/>
    <lineage>
        <taxon>Eukaryota</taxon>
        <taxon>Metazoa</taxon>
        <taxon>Ecdysozoa</taxon>
        <taxon>Arthropoda</taxon>
        <taxon>Hexapoda</taxon>
        <taxon>Insecta</taxon>
        <taxon>Pterygota</taxon>
        <taxon>Neoptera</taxon>
        <taxon>Endopterygota</taxon>
        <taxon>Diptera</taxon>
        <taxon>Nematocera</taxon>
        <taxon>Culicoidea</taxon>
        <taxon>Culicidae</taxon>
        <taxon>Anophelinae</taxon>
        <taxon>Anopheles</taxon>
    </lineage>
</organism>
<dbReference type="Pfam" id="PF11838">
    <property type="entry name" value="ERAP1_C"/>
    <property type="match status" value="1"/>
</dbReference>
<dbReference type="GO" id="GO:0005886">
    <property type="term" value="C:plasma membrane"/>
    <property type="evidence" value="ECO:0007669"/>
    <property type="project" value="UniProtKB-SubCell"/>
</dbReference>
<accession>A0A182HWL2</accession>
<keyword evidence="7" id="KW-0645">Protease</keyword>
<reference evidence="23" key="1">
    <citation type="submission" date="2022-08" db="UniProtKB">
        <authorList>
            <consortium name="EnsemblMetazoa"/>
        </authorList>
    </citation>
    <scope>IDENTIFICATION</scope>
    <source>
        <strain evidence="23">Dongola</strain>
    </source>
</reference>
<keyword evidence="8 18" id="KW-0479">Metal-binding</keyword>
<evidence type="ECO:0000256" key="11">
    <source>
        <dbReference type="ARBA" id="ARBA00023049"/>
    </source>
</evidence>
<feature type="active site" description="Proton acceptor" evidence="17">
    <location>
        <position position="572"/>
    </location>
</feature>
<evidence type="ECO:0000259" key="22">
    <source>
        <dbReference type="Pfam" id="PF17900"/>
    </source>
</evidence>
<dbReference type="Gene3D" id="2.60.40.1730">
    <property type="entry name" value="tricorn interacting facor f3 domain"/>
    <property type="match status" value="1"/>
</dbReference>
<dbReference type="CDD" id="cd09601">
    <property type="entry name" value="M1_APN-Q_like"/>
    <property type="match status" value="1"/>
</dbReference>
<dbReference type="GO" id="GO:0008270">
    <property type="term" value="F:zinc ion binding"/>
    <property type="evidence" value="ECO:0007669"/>
    <property type="project" value="InterPro"/>
</dbReference>
<evidence type="ECO:0000313" key="24">
    <source>
        <dbReference type="Proteomes" id="UP000075840"/>
    </source>
</evidence>
<dbReference type="VEuPathDB" id="VectorBase:AARA005691"/>
<protein>
    <recommendedName>
        <fullName evidence="15">Puromycin-sensitive aminopeptidase</fullName>
        <ecNumber evidence="14">3.4.11.14</ecNumber>
    </recommendedName>
    <alternativeName>
        <fullName evidence="16">Cytosol alanyl aminopeptidase</fullName>
    </alternativeName>
</protein>
<evidence type="ECO:0000256" key="14">
    <source>
        <dbReference type="ARBA" id="ARBA00066316"/>
    </source>
</evidence>
<evidence type="ECO:0000256" key="5">
    <source>
        <dbReference type="ARBA" id="ARBA00022490"/>
    </source>
</evidence>
<evidence type="ECO:0000256" key="2">
    <source>
        <dbReference type="ARBA" id="ARBA00004609"/>
    </source>
</evidence>
<dbReference type="GO" id="GO:0016285">
    <property type="term" value="F:alanyl aminopeptidase activity"/>
    <property type="evidence" value="ECO:0007669"/>
    <property type="project" value="UniProtKB-EC"/>
</dbReference>
<dbReference type="Gene3D" id="1.10.390.10">
    <property type="entry name" value="Neutral Protease Domain 2"/>
    <property type="match status" value="1"/>
</dbReference>
<evidence type="ECO:0000256" key="1">
    <source>
        <dbReference type="ARBA" id="ARBA00004496"/>
    </source>
</evidence>
<dbReference type="InterPro" id="IPR045357">
    <property type="entry name" value="Aminopeptidase_N-like_N"/>
</dbReference>
<keyword evidence="5" id="KW-0963">Cytoplasm</keyword>
<dbReference type="InterPro" id="IPR014782">
    <property type="entry name" value="Peptidase_M1_dom"/>
</dbReference>
<evidence type="ECO:0000256" key="7">
    <source>
        <dbReference type="ARBA" id="ARBA00022670"/>
    </source>
</evidence>
<dbReference type="InterPro" id="IPR027268">
    <property type="entry name" value="Peptidase_M4/M1_CTD_sf"/>
</dbReference>
<dbReference type="FunFam" id="1.25.50.20:FF:000002">
    <property type="entry name" value="Aminopeptidase"/>
    <property type="match status" value="1"/>
</dbReference>
<dbReference type="InterPro" id="IPR042097">
    <property type="entry name" value="Aminopeptidase_N-like_N_sf"/>
</dbReference>
<feature type="site" description="Transition state stabilizer" evidence="19">
    <location>
        <position position="657"/>
    </location>
</feature>
<name>A0A182HWL2_ANOAR</name>
<dbReference type="EC" id="3.4.11.14" evidence="14"/>
<dbReference type="SUPFAM" id="SSF55486">
    <property type="entry name" value="Metalloproteases ('zincins'), catalytic domain"/>
    <property type="match status" value="1"/>
</dbReference>
<dbReference type="GO" id="GO:0043171">
    <property type="term" value="P:peptide catabolic process"/>
    <property type="evidence" value="ECO:0007669"/>
    <property type="project" value="TreeGrafter"/>
</dbReference>
<keyword evidence="4" id="KW-0031">Aminopeptidase</keyword>
<dbReference type="Pfam" id="PF01433">
    <property type="entry name" value="Peptidase_M1"/>
    <property type="match status" value="1"/>
</dbReference>
<feature type="domain" description="ERAP1-like C-terminal" evidence="21">
    <location>
        <begin position="796"/>
        <end position="1109"/>
    </location>
</feature>
<dbReference type="Pfam" id="PF17900">
    <property type="entry name" value="Peptidase_M1_N"/>
    <property type="match status" value="1"/>
</dbReference>
<evidence type="ECO:0000259" key="20">
    <source>
        <dbReference type="Pfam" id="PF01433"/>
    </source>
</evidence>
<keyword evidence="24" id="KW-1185">Reference proteome</keyword>
<evidence type="ECO:0000256" key="9">
    <source>
        <dbReference type="ARBA" id="ARBA00022801"/>
    </source>
</evidence>
<evidence type="ECO:0000256" key="6">
    <source>
        <dbReference type="ARBA" id="ARBA00022622"/>
    </source>
</evidence>
<dbReference type="FunFam" id="2.60.40.1730:FF:000002">
    <property type="entry name" value="Aminopeptidase"/>
    <property type="match status" value="1"/>
</dbReference>
<evidence type="ECO:0000256" key="16">
    <source>
        <dbReference type="ARBA" id="ARBA00081993"/>
    </source>
</evidence>
<keyword evidence="10 18" id="KW-0862">Zinc</keyword>
<keyword evidence="11" id="KW-0482">Metalloprotease</keyword>
<dbReference type="Gene3D" id="2.60.40.1910">
    <property type="match status" value="1"/>
</dbReference>
<feature type="binding site" evidence="18">
    <location>
        <position position="594"/>
    </location>
    <ligand>
        <name>Zn(2+)</name>
        <dbReference type="ChEBI" id="CHEBI:29105"/>
        <note>catalytic</note>
    </ligand>
</feature>
<comment type="similarity">
    <text evidence="3">Belongs to the peptidase M1 family.</text>
</comment>
<dbReference type="PANTHER" id="PTHR11533">
    <property type="entry name" value="PROTEASE M1 ZINC METALLOPROTEASE"/>
    <property type="match status" value="1"/>
</dbReference>
<dbReference type="PANTHER" id="PTHR11533:SF174">
    <property type="entry name" value="PUROMYCIN-SENSITIVE AMINOPEPTIDASE-RELATED"/>
    <property type="match status" value="1"/>
</dbReference>
<evidence type="ECO:0000256" key="19">
    <source>
        <dbReference type="PIRSR" id="PIRSR634016-4"/>
    </source>
</evidence>
<dbReference type="EnsemblMetazoa" id="AARA005691-RA">
    <property type="protein sequence ID" value="AARA005691-PA"/>
    <property type="gene ID" value="AARA005691"/>
</dbReference>
<evidence type="ECO:0000256" key="13">
    <source>
        <dbReference type="ARBA" id="ARBA00052895"/>
    </source>
</evidence>
<dbReference type="GO" id="GO:0070006">
    <property type="term" value="F:metalloaminopeptidase activity"/>
    <property type="evidence" value="ECO:0007669"/>
    <property type="project" value="TreeGrafter"/>
</dbReference>
<dbReference type="Proteomes" id="UP000075840">
    <property type="component" value="Unassembled WGS sequence"/>
</dbReference>
<feature type="binding site" evidence="18">
    <location>
        <position position="571"/>
    </location>
    <ligand>
        <name>Zn(2+)</name>
        <dbReference type="ChEBI" id="CHEBI:29105"/>
        <note>catalytic</note>
    </ligand>
</feature>
<dbReference type="FunFam" id="1.10.390.10:FF:000001">
    <property type="entry name" value="Aminopeptidase"/>
    <property type="match status" value="1"/>
</dbReference>
<dbReference type="InterPro" id="IPR050344">
    <property type="entry name" value="Peptidase_M1_aminopeptidases"/>
</dbReference>
<evidence type="ECO:0000256" key="12">
    <source>
        <dbReference type="ARBA" id="ARBA00023288"/>
    </source>
</evidence>
<feature type="domain" description="Aminopeptidase N-like N-terminal" evidence="22">
    <location>
        <begin position="280"/>
        <end position="464"/>
    </location>
</feature>
<keyword evidence="6" id="KW-0325">Glycoprotein</keyword>
<dbReference type="GO" id="GO:0098552">
    <property type="term" value="C:side of membrane"/>
    <property type="evidence" value="ECO:0007669"/>
    <property type="project" value="UniProtKB-KW"/>
</dbReference>
<dbReference type="InterPro" id="IPR001930">
    <property type="entry name" value="Peptidase_M1"/>
</dbReference>
<evidence type="ECO:0000256" key="17">
    <source>
        <dbReference type="PIRSR" id="PIRSR634016-1"/>
    </source>
</evidence>
<feature type="domain" description="Peptidase M1 membrane alanine aminopeptidase" evidence="20">
    <location>
        <begin position="499"/>
        <end position="716"/>
    </location>
</feature>
<sequence length="1134" mass="127698">MLSSFPTVAKQRRGDCSCQKSWQFQNNNSKKRSKTLKKRVCHSVGAVFFLSSCRDFLVELLSSIPRVRSVFSALYRKVQHTHIHTHTPISSLSMRLLYGNRRLAPAVCVQYFQHTTALAAPQAAAPRPYSAGRWNDSVATAAKQCYLFNSPSAVTSPAAAATVGLTSAWQRYRLREQRNTPPRSRVSACVQRQQSSSGCFVHFAPKQSSGVWSAAVRPVVVYGCDGNSARTVSCCARETQRRYSSTSATIDGSDVCETSEYKMSATTGKPKFQRLPTNVVPEHYRLTLKPNLTALTFEGNTAVELKVVEATDRITLNALDLKLGTATVSFGDQQLTAQDIQFDAGQETACFVFGAEIPPGKATLAVEFSGELNDKMKGFYRSKYFSPTGEERYAGVTQFEATDARRCFPCWDEPAIKATFDISLIVPTNLVALSNMPVVEERPEPSDNTVHFKFDRTPVMSTYLVAVVVGEYDYVEDRSADGVLVRVYTPVGKREQGRFALDVATKVLPYYKDYFNIAYPLPKMDLIAISDFSAGAMENWGLITYRETFVLVDPENTSLIRKQSIALTVGHEIAHQWFGNLVTMEWWTHLWLNEGYASFVEFLCVDHLFPDYDIWTQFVTDMYTRALELDCLRNSHPIEVPVGHPSEIDEIFDEISYNKGASVIRMLHHYIGDEDFKRGMNLYLTRHQYNNTRTEDLWNALQEASSKPVGAVMSTWIQRMGFPVVQVRSSKQLEGNRRVLSIAQSKFCADGCEAPEQSLWMIPINVSTPSSGNAVSTVLETATADITVEGVGEQDWVKINPGTIGYYRTQYPAEMLEQFLPAIKNMTLPPLDRLGLIDDLFALVQAGKSATVDALKVIDAYRNENNYTVWSSISNCLAKLQLLLAHTPAEKQFSEYGVRLYQPVAEKLGWDVKPGESHLDTLLRSLVLGRLVSFGCPKTVAEAKRRFEEHAQNKSVLPADLRSTCYRAVLQHGDLATYDEMLRLYRATDLHEEKDRISRALGSIGNVDILRKVIDFAMSEEVRAQDSVFVIVSVAINPKGRDLAWDYFCEHWQVLLNQYEGGFLLARLIKYLTENFSTEERAKEVEQFFREHDFPGTERTVSQSIETIRLNADWMRRDLDAISAYLKQQEAEGH</sequence>
<dbReference type="GO" id="GO:0005737">
    <property type="term" value="C:cytoplasm"/>
    <property type="evidence" value="ECO:0007669"/>
    <property type="project" value="UniProtKB-SubCell"/>
</dbReference>
<evidence type="ECO:0000256" key="18">
    <source>
        <dbReference type="PIRSR" id="PIRSR634016-3"/>
    </source>
</evidence>
<dbReference type="AlphaFoldDB" id="A0A182HWL2"/>